<feature type="transmembrane region" description="Helical" evidence="1">
    <location>
        <begin position="117"/>
        <end position="138"/>
    </location>
</feature>
<evidence type="ECO:0000313" key="3">
    <source>
        <dbReference type="Proteomes" id="UP000317638"/>
    </source>
</evidence>
<keyword evidence="1" id="KW-1133">Transmembrane helix</keyword>
<dbReference type="RefSeq" id="WP_143937839.1">
    <property type="nucleotide sequence ID" value="NZ_VKKG01000002.1"/>
</dbReference>
<feature type="transmembrane region" description="Helical" evidence="1">
    <location>
        <begin position="159"/>
        <end position="179"/>
    </location>
</feature>
<dbReference type="EMBL" id="VKKG01000002">
    <property type="protein sequence ID" value="TRY18947.1"/>
    <property type="molecule type" value="Genomic_DNA"/>
</dbReference>
<feature type="transmembrane region" description="Helical" evidence="1">
    <location>
        <begin position="54"/>
        <end position="73"/>
    </location>
</feature>
<keyword evidence="1" id="KW-0472">Membrane</keyword>
<proteinExistence type="predicted"/>
<comment type="caution">
    <text evidence="2">The sequence shown here is derived from an EMBL/GenBank/DDBJ whole genome shotgun (WGS) entry which is preliminary data.</text>
</comment>
<dbReference type="Pfam" id="PF20108">
    <property type="entry name" value="DUF6498"/>
    <property type="match status" value="1"/>
</dbReference>
<feature type="transmembrane region" description="Helical" evidence="1">
    <location>
        <begin position="185"/>
        <end position="207"/>
    </location>
</feature>
<gene>
    <name evidence="2" type="ORF">FOJ82_07545</name>
</gene>
<name>A0A553K2L9_9ACTN</name>
<keyword evidence="1" id="KW-0812">Transmembrane</keyword>
<accession>A0A553K2L9</accession>
<dbReference type="OrthoDB" id="5186541at2"/>
<keyword evidence="3" id="KW-1185">Reference proteome</keyword>
<sequence>MNFLLRVLGIGVLQSVAARTSPAVATVVQFSLIVAGTLLPLVPLLSGAVGLPDLLVYTVLAMALSVAGTLVRLDTMARQTSTSRFMMLHYGIMIGILSLVCGVWAVILLVVTGGPSGGWWALLPMALALVVSNGWSLADGWFIRGGRHLARLWQVVLPGYLRFAPLLLATVFAAVAILGEGSSATRLWIAVGLLVSQSVIDLALAVASLKLTRRGPAASEAQREPDQPGHHSQA</sequence>
<organism evidence="2 3">
    <name type="scientific">Tessaracoccus rhinocerotis</name>
    <dbReference type="NCBI Taxonomy" id="1689449"/>
    <lineage>
        <taxon>Bacteria</taxon>
        <taxon>Bacillati</taxon>
        <taxon>Actinomycetota</taxon>
        <taxon>Actinomycetes</taxon>
        <taxon>Propionibacteriales</taxon>
        <taxon>Propionibacteriaceae</taxon>
        <taxon>Tessaracoccus</taxon>
    </lineage>
</organism>
<dbReference type="AlphaFoldDB" id="A0A553K2L9"/>
<evidence type="ECO:0000256" key="1">
    <source>
        <dbReference type="SAM" id="Phobius"/>
    </source>
</evidence>
<protein>
    <submittedName>
        <fullName evidence="2">Uncharacterized protein</fullName>
    </submittedName>
</protein>
<evidence type="ECO:0000313" key="2">
    <source>
        <dbReference type="EMBL" id="TRY18947.1"/>
    </source>
</evidence>
<dbReference type="Proteomes" id="UP000317638">
    <property type="component" value="Unassembled WGS sequence"/>
</dbReference>
<dbReference type="InterPro" id="IPR045466">
    <property type="entry name" value="DUF6498"/>
</dbReference>
<feature type="transmembrane region" description="Helical" evidence="1">
    <location>
        <begin position="85"/>
        <end position="111"/>
    </location>
</feature>
<reference evidence="2 3" key="1">
    <citation type="submission" date="2019-07" db="EMBL/GenBank/DDBJ databases">
        <authorList>
            <person name="Zhou L.-Y."/>
        </authorList>
    </citation>
    <scope>NUCLEOTIDE SEQUENCE [LARGE SCALE GENOMIC DNA]</scope>
    <source>
        <strain evidence="2 3">YIM 101269</strain>
    </source>
</reference>